<dbReference type="PANTHER" id="PTHR21512:SF5">
    <property type="entry name" value="TRAFFICKING PROTEIN PARTICLE COMPLEX SUBUNIT 9"/>
    <property type="match status" value="1"/>
</dbReference>
<dbReference type="PANTHER" id="PTHR21512">
    <property type="entry name" value="TRAFFICKING PROTEIN PARTICLE COMPLEX SUBUNIT 9"/>
    <property type="match status" value="1"/>
</dbReference>
<accession>L5KJB6</accession>
<dbReference type="GO" id="GO:0005802">
    <property type="term" value="C:trans-Golgi network"/>
    <property type="evidence" value="ECO:0007669"/>
    <property type="project" value="TreeGrafter"/>
</dbReference>
<dbReference type="InterPro" id="IPR058568">
    <property type="entry name" value="Ig_TRAPPC9_Trs120_4th"/>
</dbReference>
<reference evidence="3" key="1">
    <citation type="journal article" date="2013" name="Science">
        <title>Comparative analysis of bat genomes provides insight into the evolution of flight and immunity.</title>
        <authorList>
            <person name="Zhang G."/>
            <person name="Cowled C."/>
            <person name="Shi Z."/>
            <person name="Huang Z."/>
            <person name="Bishop-Lilly K.A."/>
            <person name="Fang X."/>
            <person name="Wynne J.W."/>
            <person name="Xiong Z."/>
            <person name="Baker M.L."/>
            <person name="Zhao W."/>
            <person name="Tachedjian M."/>
            <person name="Zhu Y."/>
            <person name="Zhou P."/>
            <person name="Jiang X."/>
            <person name="Ng J."/>
            <person name="Yang L."/>
            <person name="Wu L."/>
            <person name="Xiao J."/>
            <person name="Feng Y."/>
            <person name="Chen Y."/>
            <person name="Sun X."/>
            <person name="Zhang Y."/>
            <person name="Marsh G.A."/>
            <person name="Crameri G."/>
            <person name="Broder C.C."/>
            <person name="Frey K.G."/>
            <person name="Wang L.F."/>
            <person name="Wang J."/>
        </authorList>
    </citation>
    <scope>NUCLEOTIDE SEQUENCE [LARGE SCALE GENOMIC DNA]</scope>
</reference>
<dbReference type="STRING" id="9402.L5KJB6"/>
<organism evidence="2 3">
    <name type="scientific">Pteropus alecto</name>
    <name type="common">Black flying fox</name>
    <dbReference type="NCBI Taxonomy" id="9402"/>
    <lineage>
        <taxon>Eukaryota</taxon>
        <taxon>Metazoa</taxon>
        <taxon>Chordata</taxon>
        <taxon>Craniata</taxon>
        <taxon>Vertebrata</taxon>
        <taxon>Euteleostomi</taxon>
        <taxon>Mammalia</taxon>
        <taxon>Eutheria</taxon>
        <taxon>Laurasiatheria</taxon>
        <taxon>Chiroptera</taxon>
        <taxon>Yinpterochiroptera</taxon>
        <taxon>Pteropodoidea</taxon>
        <taxon>Pteropodidae</taxon>
        <taxon>Pteropodinae</taxon>
        <taxon>Pteropus</taxon>
    </lineage>
</organism>
<dbReference type="Pfam" id="PF26283">
    <property type="entry name" value="Ig_TRAPPC9-Trs120_4th"/>
    <property type="match status" value="1"/>
</dbReference>
<evidence type="ECO:0000313" key="2">
    <source>
        <dbReference type="EMBL" id="ELK11665.1"/>
    </source>
</evidence>
<evidence type="ECO:0000313" key="3">
    <source>
        <dbReference type="Proteomes" id="UP000010552"/>
    </source>
</evidence>
<proteinExistence type="predicted"/>
<gene>
    <name evidence="2" type="ORF">PAL_GLEAN10010376</name>
</gene>
<dbReference type="InterPro" id="IPR013935">
    <property type="entry name" value="Trs120_TRAPPC9"/>
</dbReference>
<keyword evidence="3" id="KW-1185">Reference proteome</keyword>
<feature type="domain" description="Trs120/TRAPPC9 fourth Ig-like" evidence="1">
    <location>
        <begin position="30"/>
        <end position="116"/>
    </location>
</feature>
<dbReference type="EMBL" id="KB030670">
    <property type="protein sequence ID" value="ELK11665.1"/>
    <property type="molecule type" value="Genomic_DNA"/>
</dbReference>
<sequence>MDGRGEALTISCPVSLADVLVDGQPCDCEAAACRVGDPVRLEVRLTNRSARSVGPFALSVVPFQDHRNGVHSYDLHGAVSFVGSSTFYLDTVQPSGQSACLGALLFLHTGDFSLHIRSQADGKSKELPRSWLCLPGVRVRAVEAQA</sequence>
<protein>
    <submittedName>
        <fullName evidence="2">Trafficking protein particle complex subunit 9</fullName>
    </submittedName>
</protein>
<name>L5KJB6_PTEAL</name>
<evidence type="ECO:0000259" key="1">
    <source>
        <dbReference type="Pfam" id="PF26283"/>
    </source>
</evidence>
<dbReference type="AlphaFoldDB" id="L5KJB6"/>
<dbReference type="InParanoid" id="L5KJB6"/>
<dbReference type="Proteomes" id="UP000010552">
    <property type="component" value="Unassembled WGS sequence"/>
</dbReference>